<dbReference type="Proteomes" id="UP000000442">
    <property type="component" value="Chromosome"/>
</dbReference>
<proteinExistence type="predicted"/>
<dbReference type="RefSeq" id="WP_015903012.1">
    <property type="nucleotide sequence ID" value="NC_012108.1"/>
</dbReference>
<evidence type="ECO:0000313" key="4">
    <source>
        <dbReference type="Proteomes" id="UP000000442"/>
    </source>
</evidence>
<sequence length="193" mass="21529">MVKRLYDWVLSWAERPGGVWALFFLAFCESSFFPIPPDLLLIALAVGAPFRAFYFVLVCSVGSLLGGIAGYLIGWQFMGTIGGRIIAFYDLADKADYITALYKHYDAWAIFIAGFTPLPYKLFTISAGAFGVDFFVFVLASAVSRTLRFALLGGLIYWFGPGIKRFIDRYFNLLATVFTLLLVAGFVVIKYLV</sequence>
<organism evidence="3 4">
    <name type="scientific">Desulforapulum autotrophicum (strain ATCC 43914 / DSM 3382 / VKM B-1955 / HRM2)</name>
    <name type="common">Desulfobacterium autotrophicum</name>
    <dbReference type="NCBI Taxonomy" id="177437"/>
    <lineage>
        <taxon>Bacteria</taxon>
        <taxon>Pseudomonadati</taxon>
        <taxon>Thermodesulfobacteriota</taxon>
        <taxon>Desulfobacteria</taxon>
        <taxon>Desulfobacterales</taxon>
        <taxon>Desulfobacteraceae</taxon>
        <taxon>Desulforapulum</taxon>
    </lineage>
</organism>
<reference evidence="3 4" key="1">
    <citation type="journal article" date="2009" name="Environ. Microbiol.">
        <title>Genome sequence of Desulfobacterium autotrophicum HRM2, a marine sulfate reducer oxidizing organic carbon completely to carbon dioxide.</title>
        <authorList>
            <person name="Strittmatter A.W."/>
            <person name="Liesegang H."/>
            <person name="Rabus R."/>
            <person name="Decker I."/>
            <person name="Amann J."/>
            <person name="Andres S."/>
            <person name="Henne A."/>
            <person name="Fricke W.F."/>
            <person name="Martinez-Arias R."/>
            <person name="Bartels D."/>
            <person name="Goesmann A."/>
            <person name="Krause L."/>
            <person name="Puehler A."/>
            <person name="Klenk H.P."/>
            <person name="Richter M."/>
            <person name="Schuler M."/>
            <person name="Gloeckner F.O."/>
            <person name="Meyerdierks A."/>
            <person name="Gottschalk G."/>
            <person name="Amann R."/>
        </authorList>
    </citation>
    <scope>NUCLEOTIDE SEQUENCE [LARGE SCALE GENOMIC DNA]</scope>
    <source>
        <strain evidence="4">ATCC 43914 / DSM 3382 / HRM2</strain>
    </source>
</reference>
<dbReference type="AlphaFoldDB" id="C0QLD7"/>
<feature type="transmembrane region" description="Helical" evidence="1">
    <location>
        <begin position="134"/>
        <end position="159"/>
    </location>
</feature>
<dbReference type="InterPro" id="IPR032816">
    <property type="entry name" value="VTT_dom"/>
</dbReference>
<dbReference type="Pfam" id="PF09335">
    <property type="entry name" value="VTT_dom"/>
    <property type="match status" value="1"/>
</dbReference>
<feature type="transmembrane region" description="Helical" evidence="1">
    <location>
        <begin position="20"/>
        <end position="46"/>
    </location>
</feature>
<dbReference type="PANTHER" id="PTHR42709">
    <property type="entry name" value="ALKALINE PHOSPHATASE LIKE PROTEIN"/>
    <property type="match status" value="1"/>
</dbReference>
<dbReference type="OrthoDB" id="9810270at2"/>
<feature type="transmembrane region" description="Helical" evidence="1">
    <location>
        <begin position="53"/>
        <end position="73"/>
    </location>
</feature>
<dbReference type="STRING" id="177437.HRM2_11110"/>
<keyword evidence="4" id="KW-1185">Reference proteome</keyword>
<dbReference type="eggNOG" id="COG1238">
    <property type="taxonomic scope" value="Bacteria"/>
</dbReference>
<keyword evidence="1" id="KW-0472">Membrane</keyword>
<accession>C0QLD7</accession>
<gene>
    <name evidence="3" type="ordered locus">HRM2_11110</name>
</gene>
<feature type="transmembrane region" description="Helical" evidence="1">
    <location>
        <begin position="171"/>
        <end position="192"/>
    </location>
</feature>
<dbReference type="KEGG" id="dat:HRM2_11110"/>
<feature type="domain" description="VTT" evidence="2">
    <location>
        <begin position="40"/>
        <end position="152"/>
    </location>
</feature>
<protein>
    <recommendedName>
        <fullName evidence="2">VTT domain-containing protein</fullName>
    </recommendedName>
</protein>
<dbReference type="EMBL" id="CP001087">
    <property type="protein sequence ID" value="ACN14223.1"/>
    <property type="molecule type" value="Genomic_DNA"/>
</dbReference>
<dbReference type="PANTHER" id="PTHR42709:SF11">
    <property type="entry name" value="DEDA FAMILY PROTEIN"/>
    <property type="match status" value="1"/>
</dbReference>
<dbReference type="HOGENOM" id="CLU_098634_1_0_7"/>
<evidence type="ECO:0000256" key="1">
    <source>
        <dbReference type="SAM" id="Phobius"/>
    </source>
</evidence>
<dbReference type="InterPro" id="IPR051311">
    <property type="entry name" value="DedA_domain"/>
</dbReference>
<evidence type="ECO:0000259" key="2">
    <source>
        <dbReference type="Pfam" id="PF09335"/>
    </source>
</evidence>
<keyword evidence="1" id="KW-1133">Transmembrane helix</keyword>
<keyword evidence="1" id="KW-0812">Transmembrane</keyword>
<evidence type="ECO:0000313" key="3">
    <source>
        <dbReference type="EMBL" id="ACN14223.1"/>
    </source>
</evidence>
<name>C0QLD7_DESAH</name>
<dbReference type="GO" id="GO:0005886">
    <property type="term" value="C:plasma membrane"/>
    <property type="evidence" value="ECO:0007669"/>
    <property type="project" value="TreeGrafter"/>
</dbReference>